<keyword evidence="4" id="KW-1185">Reference proteome</keyword>
<dbReference type="RefSeq" id="WP_092501936.1">
    <property type="nucleotide sequence ID" value="NZ_LT629695.1"/>
</dbReference>
<dbReference type="EMBL" id="LT629695">
    <property type="protein sequence ID" value="SDH20172.1"/>
    <property type="molecule type" value="Genomic_DNA"/>
</dbReference>
<dbReference type="Proteomes" id="UP000198822">
    <property type="component" value="Chromosome I"/>
</dbReference>
<evidence type="ECO:0000313" key="3">
    <source>
        <dbReference type="EMBL" id="SDH20172.1"/>
    </source>
</evidence>
<feature type="signal peptide" evidence="2">
    <location>
        <begin position="1"/>
        <end position="21"/>
    </location>
</feature>
<dbReference type="PROSITE" id="PS51257">
    <property type="entry name" value="PROKAR_LIPOPROTEIN"/>
    <property type="match status" value="1"/>
</dbReference>
<name>A0A1G8AGT3_9MICO</name>
<feature type="chain" id="PRO_5039713342" description="Lipoprotein" evidence="2">
    <location>
        <begin position="22"/>
        <end position="187"/>
    </location>
</feature>
<proteinExistence type="predicted"/>
<evidence type="ECO:0008006" key="5">
    <source>
        <dbReference type="Google" id="ProtNLM"/>
    </source>
</evidence>
<protein>
    <recommendedName>
        <fullName evidence="5">Lipoprotein</fullName>
    </recommendedName>
</protein>
<accession>A0A1G8AGT3</accession>
<dbReference type="AlphaFoldDB" id="A0A1G8AGT3"/>
<sequence length="187" mass="18948">MRASRLPALVAAAALALGLSACVQFPTAPAPGQTQGADGGQGGSGGGAGPTIGPNGEVSDALAEELYLTYFCQRNARIADFNAALDAGDVDELERVGRETLDIVQAAHGAFANPDLVWPADLQGPVDAFVEGLALEQIPLQAAIDAETEADLADVDFTPSLDAFGDAGNEYRAALGLPSDPLVACGL</sequence>
<evidence type="ECO:0000313" key="4">
    <source>
        <dbReference type="Proteomes" id="UP000198822"/>
    </source>
</evidence>
<feature type="compositionally biased region" description="Gly residues" evidence="1">
    <location>
        <begin position="37"/>
        <end position="50"/>
    </location>
</feature>
<reference evidence="4" key="1">
    <citation type="submission" date="2016-10" db="EMBL/GenBank/DDBJ databases">
        <authorList>
            <person name="Varghese N."/>
            <person name="Submissions S."/>
        </authorList>
    </citation>
    <scope>NUCLEOTIDE SEQUENCE [LARGE SCALE GENOMIC DNA]</scope>
    <source>
        <strain evidence="4">DSM 22002</strain>
    </source>
</reference>
<gene>
    <name evidence="3" type="ORF">SAMN04489720_0378</name>
</gene>
<evidence type="ECO:0000256" key="2">
    <source>
        <dbReference type="SAM" id="SignalP"/>
    </source>
</evidence>
<evidence type="ECO:0000256" key="1">
    <source>
        <dbReference type="SAM" id="MobiDB-lite"/>
    </source>
</evidence>
<keyword evidence="2" id="KW-0732">Signal</keyword>
<organism evidence="3 4">
    <name type="scientific">Agrococcus jejuensis</name>
    <dbReference type="NCBI Taxonomy" id="399736"/>
    <lineage>
        <taxon>Bacteria</taxon>
        <taxon>Bacillati</taxon>
        <taxon>Actinomycetota</taxon>
        <taxon>Actinomycetes</taxon>
        <taxon>Micrococcales</taxon>
        <taxon>Microbacteriaceae</taxon>
        <taxon>Agrococcus</taxon>
    </lineage>
</organism>
<feature type="region of interest" description="Disordered" evidence="1">
    <location>
        <begin position="30"/>
        <end position="55"/>
    </location>
</feature>